<dbReference type="EMBL" id="CM041533">
    <property type="protein sequence ID" value="KAI3374588.1"/>
    <property type="molecule type" value="Genomic_DNA"/>
</dbReference>
<organism evidence="1 2">
    <name type="scientific">Scortum barcoo</name>
    <name type="common">barcoo grunter</name>
    <dbReference type="NCBI Taxonomy" id="214431"/>
    <lineage>
        <taxon>Eukaryota</taxon>
        <taxon>Metazoa</taxon>
        <taxon>Chordata</taxon>
        <taxon>Craniata</taxon>
        <taxon>Vertebrata</taxon>
        <taxon>Euteleostomi</taxon>
        <taxon>Actinopterygii</taxon>
        <taxon>Neopterygii</taxon>
        <taxon>Teleostei</taxon>
        <taxon>Neoteleostei</taxon>
        <taxon>Acanthomorphata</taxon>
        <taxon>Eupercaria</taxon>
        <taxon>Centrarchiformes</taxon>
        <taxon>Terapontoidei</taxon>
        <taxon>Terapontidae</taxon>
        <taxon>Scortum</taxon>
    </lineage>
</organism>
<evidence type="ECO:0000313" key="2">
    <source>
        <dbReference type="Proteomes" id="UP000831701"/>
    </source>
</evidence>
<name>A0ACB8X6M7_9TELE</name>
<gene>
    <name evidence="1" type="ORF">L3Q82_021163</name>
</gene>
<evidence type="ECO:0000313" key="1">
    <source>
        <dbReference type="EMBL" id="KAI3374588.1"/>
    </source>
</evidence>
<reference evidence="1" key="1">
    <citation type="submission" date="2022-04" db="EMBL/GenBank/DDBJ databases">
        <title>Jade perch genome.</title>
        <authorList>
            <person name="Chao B."/>
        </authorList>
    </citation>
    <scope>NUCLEOTIDE SEQUENCE</scope>
    <source>
        <strain evidence="1">CB-2022</strain>
    </source>
</reference>
<proteinExistence type="predicted"/>
<dbReference type="Proteomes" id="UP000831701">
    <property type="component" value="Chromosome 3"/>
</dbReference>
<accession>A0ACB8X6M7</accession>
<keyword evidence="2" id="KW-1185">Reference proteome</keyword>
<sequence length="239" mass="26215">MDLSGTQTPPPHKHNRSRTYTGEVCTCEGGAAQTKRSHCGPSERRGCFDRTELCGDDMLQFGKYKRKSLCWLLDNDIGFTIYLIQTQQKEEAAGVFMAEQHSNMTSAIIQAINCLHSSSSTTSCLRIRISVSSLLAAAEDLDEDRELEPAGLWSASIPVHNPTKTKASPSKAKAITSRLIPQLVQPSPKDQLTARLADRSHQCAFQASAAANNMALLCFYMRDLALQPDTVNRAGGRDQ</sequence>
<protein>
    <submittedName>
        <fullName evidence="1">Uncharacterized protein</fullName>
    </submittedName>
</protein>
<comment type="caution">
    <text evidence="1">The sequence shown here is derived from an EMBL/GenBank/DDBJ whole genome shotgun (WGS) entry which is preliminary data.</text>
</comment>